<comment type="caution">
    <text evidence="1">The sequence shown here is derived from an EMBL/GenBank/DDBJ whole genome shotgun (WGS) entry which is preliminary data.</text>
</comment>
<protein>
    <recommendedName>
        <fullName evidence="3">Secreted protein</fullName>
    </recommendedName>
</protein>
<sequence>MVELVLLACLLKNPQHCETFHVPFLEEMQLPQCVWRAQFRAAEWVAQHPDWALKKFTCELPKA</sequence>
<dbReference type="EMBL" id="JBBLZC010000006">
    <property type="protein sequence ID" value="MEK0083093.1"/>
    <property type="molecule type" value="Genomic_DNA"/>
</dbReference>
<reference evidence="1 2" key="1">
    <citation type="submission" date="2024-01" db="EMBL/GenBank/DDBJ databases">
        <title>Multi-omics insights into the function and evolution of sodium benzoate biodegradation pathways in Benzoatithermus flavus gen. nov., sp. nov. from hot spring.</title>
        <authorList>
            <person name="Hu C.-J."/>
            <person name="Li W.-J."/>
        </authorList>
    </citation>
    <scope>NUCLEOTIDE SEQUENCE [LARGE SCALE GENOMIC DNA]</scope>
    <source>
        <strain evidence="1 2">SYSU G07066</strain>
    </source>
</reference>
<evidence type="ECO:0008006" key="3">
    <source>
        <dbReference type="Google" id="ProtNLM"/>
    </source>
</evidence>
<name>A0ABU8XPF7_9PROT</name>
<proteinExistence type="predicted"/>
<gene>
    <name evidence="1" type="ORF">U1T56_08015</name>
</gene>
<evidence type="ECO:0000313" key="2">
    <source>
        <dbReference type="Proteomes" id="UP001375743"/>
    </source>
</evidence>
<keyword evidence="2" id="KW-1185">Reference proteome</keyword>
<accession>A0ABU8XPF7</accession>
<dbReference type="RefSeq" id="WP_418158940.1">
    <property type="nucleotide sequence ID" value="NZ_JBBLZC010000006.1"/>
</dbReference>
<organism evidence="1 2">
    <name type="scientific">Benzoatithermus flavus</name>
    <dbReference type="NCBI Taxonomy" id="3108223"/>
    <lineage>
        <taxon>Bacteria</taxon>
        <taxon>Pseudomonadati</taxon>
        <taxon>Pseudomonadota</taxon>
        <taxon>Alphaproteobacteria</taxon>
        <taxon>Geminicoccales</taxon>
        <taxon>Geminicoccaceae</taxon>
        <taxon>Benzoatithermus</taxon>
    </lineage>
</organism>
<dbReference type="Proteomes" id="UP001375743">
    <property type="component" value="Unassembled WGS sequence"/>
</dbReference>
<evidence type="ECO:0000313" key="1">
    <source>
        <dbReference type="EMBL" id="MEK0083093.1"/>
    </source>
</evidence>